<proteinExistence type="predicted"/>
<dbReference type="Pfam" id="PF18481">
    <property type="entry name" value="DUF5616"/>
    <property type="match status" value="1"/>
</dbReference>
<feature type="domain" description="DUF5616" evidence="2">
    <location>
        <begin position="70"/>
        <end position="205"/>
    </location>
</feature>
<organism evidence="3">
    <name type="scientific">bioreactor metagenome</name>
    <dbReference type="NCBI Taxonomy" id="1076179"/>
    <lineage>
        <taxon>unclassified sequences</taxon>
        <taxon>metagenomes</taxon>
        <taxon>ecological metagenomes</taxon>
    </lineage>
</organism>
<reference evidence="3" key="1">
    <citation type="submission" date="2019-08" db="EMBL/GenBank/DDBJ databases">
        <authorList>
            <person name="Kucharzyk K."/>
            <person name="Murdoch R.W."/>
            <person name="Higgins S."/>
            <person name="Loffler F."/>
        </authorList>
    </citation>
    <scope>NUCLEOTIDE SEQUENCE</scope>
</reference>
<accession>A0A644T898</accession>
<evidence type="ECO:0000259" key="1">
    <source>
        <dbReference type="Pfam" id="PF04256"/>
    </source>
</evidence>
<dbReference type="PANTHER" id="PTHR42252:SF1">
    <property type="entry name" value="DUF434 DOMAIN-CONTAINING PROTEIN"/>
    <property type="match status" value="1"/>
</dbReference>
<dbReference type="EMBL" id="VSSQ01000020">
    <property type="protein sequence ID" value="MPL63166.1"/>
    <property type="molecule type" value="Genomic_DNA"/>
</dbReference>
<name>A0A644T898_9ZZZZ</name>
<sequence length="235" mass="26628">MDKLSVHFCDAIRDYLDFRTRKYPEKNVLKLICDRYQLGAVERTMLFRGIALPETAQNRLAKLCGPPPADSIIHVDYFNQCLIIVSYLSGNRVFISCDGVLRDASGFHGKKIPEHLFLRSVDLIFKTLESFQPAGIIFYADSQITRAKQLSAVVTELFNRTSVMCRLRMTDKADDEMNSADDGVICTADSVIIDRTRLPVFDLAKYALEQTYDPVFQDLRNICASTQFPLTPPAE</sequence>
<protein>
    <recommendedName>
        <fullName evidence="4">DUF434 domain-containing protein</fullName>
    </recommendedName>
</protein>
<dbReference type="InterPro" id="IPR007368">
    <property type="entry name" value="DUF434"/>
</dbReference>
<dbReference type="AlphaFoldDB" id="A0A644T898"/>
<dbReference type="PANTHER" id="PTHR42252">
    <property type="entry name" value="DUF5616 DOMAIN-CONTAINING PROTEIN"/>
    <property type="match status" value="1"/>
</dbReference>
<evidence type="ECO:0008006" key="4">
    <source>
        <dbReference type="Google" id="ProtNLM"/>
    </source>
</evidence>
<dbReference type="Pfam" id="PF04256">
    <property type="entry name" value="DUF434"/>
    <property type="match status" value="1"/>
</dbReference>
<evidence type="ECO:0000259" key="2">
    <source>
        <dbReference type="Pfam" id="PF18481"/>
    </source>
</evidence>
<comment type="caution">
    <text evidence="3">The sequence shown here is derived from an EMBL/GenBank/DDBJ whole genome shotgun (WGS) entry which is preliminary data.</text>
</comment>
<dbReference type="InterPro" id="IPR041652">
    <property type="entry name" value="DUF5616"/>
</dbReference>
<feature type="domain" description="DUF434" evidence="1">
    <location>
        <begin position="8"/>
        <end position="62"/>
    </location>
</feature>
<evidence type="ECO:0000313" key="3">
    <source>
        <dbReference type="EMBL" id="MPL63166.1"/>
    </source>
</evidence>
<gene>
    <name evidence="3" type="ORF">SDC9_08787</name>
</gene>